<gene>
    <name evidence="2" type="ORF">ColLi_06305</name>
</gene>
<protein>
    <submittedName>
        <fullName evidence="2">Uncharacterized protein</fullName>
    </submittedName>
</protein>
<proteinExistence type="predicted"/>
<keyword evidence="3" id="KW-1185">Reference proteome</keyword>
<evidence type="ECO:0000256" key="1">
    <source>
        <dbReference type="SAM" id="MobiDB-lite"/>
    </source>
</evidence>
<organism evidence="2 3">
    <name type="scientific">Colletotrichum liriopes</name>
    <dbReference type="NCBI Taxonomy" id="708192"/>
    <lineage>
        <taxon>Eukaryota</taxon>
        <taxon>Fungi</taxon>
        <taxon>Dikarya</taxon>
        <taxon>Ascomycota</taxon>
        <taxon>Pezizomycotina</taxon>
        <taxon>Sordariomycetes</taxon>
        <taxon>Hypocreomycetidae</taxon>
        <taxon>Glomerellales</taxon>
        <taxon>Glomerellaceae</taxon>
        <taxon>Colletotrichum</taxon>
        <taxon>Colletotrichum spaethianum species complex</taxon>
    </lineage>
</organism>
<sequence>MVTGDSIRCSDLTASKDDLADLRPVTAPARLHFEGIHTSVDMAENLGNAVRAEMDALNRLTEHIDEKLTAMGVGSGGRASGGGSNVEDDQARGEEDLEGTIRE</sequence>
<name>A0AA37GMH6_9PEZI</name>
<dbReference type="AlphaFoldDB" id="A0AA37GMH6"/>
<dbReference type="EMBL" id="BPPX01000012">
    <property type="protein sequence ID" value="GJC83467.1"/>
    <property type="molecule type" value="Genomic_DNA"/>
</dbReference>
<evidence type="ECO:0000313" key="3">
    <source>
        <dbReference type="Proteomes" id="UP001055172"/>
    </source>
</evidence>
<comment type="caution">
    <text evidence="2">The sequence shown here is derived from an EMBL/GenBank/DDBJ whole genome shotgun (WGS) entry which is preliminary data.</text>
</comment>
<feature type="compositionally biased region" description="Gly residues" evidence="1">
    <location>
        <begin position="73"/>
        <end position="84"/>
    </location>
</feature>
<dbReference type="Proteomes" id="UP001055172">
    <property type="component" value="Unassembled WGS sequence"/>
</dbReference>
<accession>A0AA37GMH6</accession>
<evidence type="ECO:0000313" key="2">
    <source>
        <dbReference type="EMBL" id="GJC83467.1"/>
    </source>
</evidence>
<feature type="compositionally biased region" description="Basic and acidic residues" evidence="1">
    <location>
        <begin position="89"/>
        <end position="103"/>
    </location>
</feature>
<reference evidence="2 3" key="1">
    <citation type="submission" date="2021-07" db="EMBL/GenBank/DDBJ databases">
        <title>Genome data of Colletotrichum spaethianum.</title>
        <authorList>
            <person name="Utami Y.D."/>
            <person name="Hiruma K."/>
        </authorList>
    </citation>
    <scope>NUCLEOTIDE SEQUENCE [LARGE SCALE GENOMIC DNA]</scope>
    <source>
        <strain evidence="2 3">MAFF 242679</strain>
    </source>
</reference>
<feature type="region of interest" description="Disordered" evidence="1">
    <location>
        <begin position="71"/>
        <end position="103"/>
    </location>
</feature>